<protein>
    <recommendedName>
        <fullName evidence="4">Phosphatidate cytidylyltransferase</fullName>
    </recommendedName>
</protein>
<dbReference type="Proteomes" id="UP000001572">
    <property type="component" value="Chromosome"/>
</dbReference>
<dbReference type="EMBL" id="CP000724">
    <property type="protein sequence ID" value="ABR48401.1"/>
    <property type="molecule type" value="Genomic_DNA"/>
</dbReference>
<dbReference type="AlphaFoldDB" id="A6TQD3"/>
<evidence type="ECO:0000313" key="3">
    <source>
        <dbReference type="Proteomes" id="UP000001572"/>
    </source>
</evidence>
<evidence type="ECO:0000313" key="2">
    <source>
        <dbReference type="EMBL" id="ABR48401.1"/>
    </source>
</evidence>
<proteinExistence type="predicted"/>
<accession>A6TQD3</accession>
<sequence>MYKLSKSTINKYRTASLVVFAILTIMGYRKIIIFPVAMATILTLIEWYKYEKERFFVNLTKGVIITIIMTGIIIGLMKYSNWLIDKQL</sequence>
<keyword evidence="3" id="KW-1185">Reference proteome</keyword>
<organism evidence="2 3">
    <name type="scientific">Alkaliphilus metalliredigens (strain QYMF)</name>
    <dbReference type="NCBI Taxonomy" id="293826"/>
    <lineage>
        <taxon>Bacteria</taxon>
        <taxon>Bacillati</taxon>
        <taxon>Bacillota</taxon>
        <taxon>Clostridia</taxon>
        <taxon>Peptostreptococcales</taxon>
        <taxon>Natronincolaceae</taxon>
        <taxon>Alkaliphilus</taxon>
    </lineage>
</organism>
<gene>
    <name evidence="2" type="ordered locus">Amet_2243</name>
</gene>
<keyword evidence="1" id="KW-0472">Membrane</keyword>
<dbReference type="RefSeq" id="WP_012063377.1">
    <property type="nucleotide sequence ID" value="NC_009633.1"/>
</dbReference>
<feature type="transmembrane region" description="Helical" evidence="1">
    <location>
        <begin position="62"/>
        <end position="84"/>
    </location>
</feature>
<dbReference type="HOGENOM" id="CLU_2462287_0_0_9"/>
<evidence type="ECO:0008006" key="4">
    <source>
        <dbReference type="Google" id="ProtNLM"/>
    </source>
</evidence>
<keyword evidence="1" id="KW-0812">Transmembrane</keyword>
<dbReference type="KEGG" id="amt:Amet_2243"/>
<name>A6TQD3_ALKMQ</name>
<reference evidence="3" key="1">
    <citation type="journal article" date="2016" name="Genome Announc.">
        <title>Complete genome sequence of Alkaliphilus metalliredigens strain QYMF, an alkaliphilic and metal-reducing bacterium isolated from borax-contaminated leachate ponds.</title>
        <authorList>
            <person name="Hwang C."/>
            <person name="Copeland A."/>
            <person name="Lucas S."/>
            <person name="Lapidus A."/>
            <person name="Barry K."/>
            <person name="Detter J.C."/>
            <person name="Glavina Del Rio T."/>
            <person name="Hammon N."/>
            <person name="Israni S."/>
            <person name="Dalin E."/>
            <person name="Tice H."/>
            <person name="Pitluck S."/>
            <person name="Chertkov O."/>
            <person name="Brettin T."/>
            <person name="Bruce D."/>
            <person name="Han C."/>
            <person name="Schmutz J."/>
            <person name="Larimer F."/>
            <person name="Land M.L."/>
            <person name="Hauser L."/>
            <person name="Kyrpides N."/>
            <person name="Mikhailova N."/>
            <person name="Ye Q."/>
            <person name="Zhou J."/>
            <person name="Richardson P."/>
            <person name="Fields M.W."/>
        </authorList>
    </citation>
    <scope>NUCLEOTIDE SEQUENCE [LARGE SCALE GENOMIC DNA]</scope>
    <source>
        <strain evidence="3">QYMF</strain>
    </source>
</reference>
<evidence type="ECO:0000256" key="1">
    <source>
        <dbReference type="SAM" id="Phobius"/>
    </source>
</evidence>
<keyword evidence="1" id="KW-1133">Transmembrane helix</keyword>